<dbReference type="Proteomes" id="UP000893823">
    <property type="component" value="Unassembled WGS sequence"/>
</dbReference>
<gene>
    <name evidence="2" type="ORF">BCL57_000115</name>
</gene>
<feature type="region of interest" description="Disordered" evidence="1">
    <location>
        <begin position="278"/>
        <end position="298"/>
    </location>
</feature>
<protein>
    <submittedName>
        <fullName evidence="2">Uncharacterized protein</fullName>
    </submittedName>
</protein>
<evidence type="ECO:0000313" key="2">
    <source>
        <dbReference type="EMBL" id="MCP2365973.1"/>
    </source>
</evidence>
<accession>A0ABT1KGK9</accession>
<comment type="caution">
    <text evidence="2">The sequence shown here is derived from an EMBL/GenBank/DDBJ whole genome shotgun (WGS) entry which is preliminary data.</text>
</comment>
<feature type="region of interest" description="Disordered" evidence="1">
    <location>
        <begin position="76"/>
        <end position="140"/>
    </location>
</feature>
<evidence type="ECO:0000313" key="3">
    <source>
        <dbReference type="Proteomes" id="UP000893823"/>
    </source>
</evidence>
<proteinExistence type="predicted"/>
<organism evidence="2 3">
    <name type="scientific">Agromyces flavus</name>
    <dbReference type="NCBI Taxonomy" id="589382"/>
    <lineage>
        <taxon>Bacteria</taxon>
        <taxon>Bacillati</taxon>
        <taxon>Actinomycetota</taxon>
        <taxon>Actinomycetes</taxon>
        <taxon>Micrococcales</taxon>
        <taxon>Microbacteriaceae</taxon>
        <taxon>Agromyces</taxon>
    </lineage>
</organism>
<feature type="compositionally biased region" description="Basic residues" evidence="1">
    <location>
        <begin position="287"/>
        <end position="298"/>
    </location>
</feature>
<dbReference type="EMBL" id="SODL02000001">
    <property type="protein sequence ID" value="MCP2365973.1"/>
    <property type="molecule type" value="Genomic_DNA"/>
</dbReference>
<reference evidence="2" key="1">
    <citation type="submission" date="2022-06" db="EMBL/GenBank/DDBJ databases">
        <title>Genomic Encyclopedia of Type Strains, Phase III (KMG-III): the genomes of soil and plant-associated and newly described type strains.</title>
        <authorList>
            <person name="Whitman W."/>
        </authorList>
    </citation>
    <scope>NUCLEOTIDE SEQUENCE</scope>
    <source>
        <strain evidence="2">CPCC 202695</strain>
    </source>
</reference>
<feature type="compositionally biased region" description="Basic and acidic residues" evidence="1">
    <location>
        <begin position="109"/>
        <end position="133"/>
    </location>
</feature>
<name>A0ABT1KGK9_9MICO</name>
<sequence>MRVGEPLHGTDEVVEDVGGVVQIVKHEPVESDVAQEGHRSRPVLGVDRAARQSLPEAARNELLEVDRRALGRAETELIDLGGPTEEDAGAAPCAEGRARKQPRGLGAEEDLRRGGRRLHVDRARGGRTRDDQLAMRPADEEEVEVAAVHSHRHPERHVARVRREPLDPPELGAHRVRGGGRPQVVILAREPQELGVAAELQQVGAERVGGGKEPSEGAVDDLGDLLGTDMAVPCQPFGHPRETGDVDERHGPLERAMQPSRRLLVPVADEAGDVRLEHVRGGGSGARGHRVVTRPRSM</sequence>
<evidence type="ECO:0000256" key="1">
    <source>
        <dbReference type="SAM" id="MobiDB-lite"/>
    </source>
</evidence>
<keyword evidence="3" id="KW-1185">Reference proteome</keyword>